<feature type="region of interest" description="Disordered" evidence="6">
    <location>
        <begin position="29"/>
        <end position="52"/>
    </location>
</feature>
<dbReference type="InterPro" id="IPR035513">
    <property type="entry name" value="Invertase/methylesterase_inhib"/>
</dbReference>
<dbReference type="EMBL" id="QPKB01000006">
    <property type="protein sequence ID" value="RWR87514.1"/>
    <property type="molecule type" value="Genomic_DNA"/>
</dbReference>
<proteinExistence type="inferred from homology"/>
<dbReference type="AlphaFoldDB" id="A0A3S3NVN5"/>
<accession>A0A3S3NVN5</accession>
<evidence type="ECO:0000313" key="9">
    <source>
        <dbReference type="EMBL" id="RWR87514.1"/>
    </source>
</evidence>
<feature type="chain" id="PRO_5018696879" description="Pectinesterase inhibitor domain-containing protein" evidence="7">
    <location>
        <begin position="29"/>
        <end position="217"/>
    </location>
</feature>
<dbReference type="InterPro" id="IPR051955">
    <property type="entry name" value="PME_Inhibitor"/>
</dbReference>
<name>A0A3S3NVN5_9MAGN</name>
<evidence type="ECO:0000256" key="1">
    <source>
        <dbReference type="ARBA" id="ARBA00004239"/>
    </source>
</evidence>
<comment type="similarity">
    <text evidence="5">Belongs to the PMEI family.</text>
</comment>
<dbReference type="GO" id="GO:0005576">
    <property type="term" value="C:extracellular region"/>
    <property type="evidence" value="ECO:0007669"/>
    <property type="project" value="UniProtKB-SubCell"/>
</dbReference>
<gene>
    <name evidence="9" type="ORF">CKAN_01645900</name>
</gene>
<dbReference type="Pfam" id="PF04043">
    <property type="entry name" value="PMEI"/>
    <property type="match status" value="1"/>
</dbReference>
<evidence type="ECO:0000256" key="6">
    <source>
        <dbReference type="SAM" id="MobiDB-lite"/>
    </source>
</evidence>
<dbReference type="InterPro" id="IPR006501">
    <property type="entry name" value="Pectinesterase_inhib_dom"/>
</dbReference>
<dbReference type="SMART" id="SM00856">
    <property type="entry name" value="PMEI"/>
    <property type="match status" value="1"/>
</dbReference>
<evidence type="ECO:0000256" key="7">
    <source>
        <dbReference type="SAM" id="SignalP"/>
    </source>
</evidence>
<feature type="signal peptide" evidence="7">
    <location>
        <begin position="1"/>
        <end position="28"/>
    </location>
</feature>
<dbReference type="PANTHER" id="PTHR31080">
    <property type="entry name" value="PECTINESTERASE INHIBITOR-LIKE"/>
    <property type="match status" value="1"/>
</dbReference>
<dbReference type="PANTHER" id="PTHR31080:SF161">
    <property type="entry name" value="OS10G0508700 PROTEIN"/>
    <property type="match status" value="1"/>
</dbReference>
<dbReference type="SUPFAM" id="SSF101148">
    <property type="entry name" value="Plant invertase/pectin methylesterase inhibitor"/>
    <property type="match status" value="1"/>
</dbReference>
<evidence type="ECO:0000256" key="3">
    <source>
        <dbReference type="ARBA" id="ARBA00022729"/>
    </source>
</evidence>
<feature type="domain" description="Pectinesterase inhibitor" evidence="8">
    <location>
        <begin position="51"/>
        <end position="207"/>
    </location>
</feature>
<keyword evidence="10" id="KW-1185">Reference proteome</keyword>
<keyword evidence="3 7" id="KW-0732">Signal</keyword>
<comment type="subcellular location">
    <subcellularLocation>
        <location evidence="1">Secreted</location>
        <location evidence="1">Extracellular space</location>
    </subcellularLocation>
</comment>
<dbReference type="Proteomes" id="UP000283530">
    <property type="component" value="Unassembled WGS sequence"/>
</dbReference>
<evidence type="ECO:0000256" key="4">
    <source>
        <dbReference type="ARBA" id="ARBA00023157"/>
    </source>
</evidence>
<keyword evidence="4" id="KW-1015">Disulfide bond</keyword>
<dbReference type="GO" id="GO:0004857">
    <property type="term" value="F:enzyme inhibitor activity"/>
    <property type="evidence" value="ECO:0007669"/>
    <property type="project" value="InterPro"/>
</dbReference>
<dbReference type="NCBIfam" id="TIGR01614">
    <property type="entry name" value="PME_inhib"/>
    <property type="match status" value="1"/>
</dbReference>
<sequence>MEACRSSSLSSFFAIVALFSLLVLTTNAEPSSGSDSPTNAEPSSGSDSPKNSTEFIKTSCQVTRYPRLCFDSLVAYASAIKTSPTELARAAMSVTLANLRSTTATLSSILARRGLKPREVGATKDCIENISDSVDDLKKSLKEMDYLKGPDFDFHMSNLQTWVSAALTGEDTCMDGFSGYNMNGNVKMVIRGSVVKDMQLTSITLALINTLSSAQAA</sequence>
<protein>
    <recommendedName>
        <fullName evidence="8">Pectinesterase inhibitor domain-containing protein</fullName>
    </recommendedName>
</protein>
<evidence type="ECO:0000256" key="2">
    <source>
        <dbReference type="ARBA" id="ARBA00022525"/>
    </source>
</evidence>
<dbReference type="CDD" id="cd15798">
    <property type="entry name" value="PMEI-like_3"/>
    <property type="match status" value="1"/>
</dbReference>
<evidence type="ECO:0000313" key="10">
    <source>
        <dbReference type="Proteomes" id="UP000283530"/>
    </source>
</evidence>
<dbReference type="Gene3D" id="1.20.140.40">
    <property type="entry name" value="Invertase/pectin methylesterase inhibitor family protein"/>
    <property type="match status" value="1"/>
</dbReference>
<reference evidence="9 10" key="1">
    <citation type="journal article" date="2019" name="Nat. Plants">
        <title>Stout camphor tree genome fills gaps in understanding of flowering plant genome evolution.</title>
        <authorList>
            <person name="Chaw S.M."/>
            <person name="Liu Y.C."/>
            <person name="Wu Y.W."/>
            <person name="Wang H.Y."/>
            <person name="Lin C.I."/>
            <person name="Wu C.S."/>
            <person name="Ke H.M."/>
            <person name="Chang L.Y."/>
            <person name="Hsu C.Y."/>
            <person name="Yang H.T."/>
            <person name="Sudianto E."/>
            <person name="Hsu M.H."/>
            <person name="Wu K.P."/>
            <person name="Wang L.N."/>
            <person name="Leebens-Mack J.H."/>
            <person name="Tsai I.J."/>
        </authorList>
    </citation>
    <scope>NUCLEOTIDE SEQUENCE [LARGE SCALE GENOMIC DNA]</scope>
    <source>
        <strain evidence="10">cv. Chaw 1501</strain>
        <tissue evidence="9">Young leaves</tissue>
    </source>
</reference>
<dbReference type="FunFam" id="1.20.140.40:FF:000006">
    <property type="entry name" value="Pectinesterase inhibitor 3"/>
    <property type="match status" value="1"/>
</dbReference>
<dbReference type="OrthoDB" id="1430376at2759"/>
<keyword evidence="2" id="KW-0964">Secreted</keyword>
<evidence type="ECO:0000256" key="5">
    <source>
        <dbReference type="ARBA" id="ARBA00038471"/>
    </source>
</evidence>
<comment type="caution">
    <text evidence="9">The sequence shown here is derived from an EMBL/GenBank/DDBJ whole genome shotgun (WGS) entry which is preliminary data.</text>
</comment>
<organism evidence="9 10">
    <name type="scientific">Cinnamomum micranthum f. kanehirae</name>
    <dbReference type="NCBI Taxonomy" id="337451"/>
    <lineage>
        <taxon>Eukaryota</taxon>
        <taxon>Viridiplantae</taxon>
        <taxon>Streptophyta</taxon>
        <taxon>Embryophyta</taxon>
        <taxon>Tracheophyta</taxon>
        <taxon>Spermatophyta</taxon>
        <taxon>Magnoliopsida</taxon>
        <taxon>Magnoliidae</taxon>
        <taxon>Laurales</taxon>
        <taxon>Lauraceae</taxon>
        <taxon>Cinnamomum</taxon>
    </lineage>
</organism>
<evidence type="ECO:0000259" key="8">
    <source>
        <dbReference type="SMART" id="SM00856"/>
    </source>
</evidence>